<dbReference type="Gene3D" id="3.40.30.10">
    <property type="entry name" value="Glutaredoxin"/>
    <property type="match status" value="1"/>
</dbReference>
<dbReference type="SUPFAM" id="SSF52833">
    <property type="entry name" value="Thioredoxin-like"/>
    <property type="match status" value="1"/>
</dbReference>
<keyword evidence="3" id="KW-0479">Metal-binding</keyword>
<dbReference type="Pfam" id="PF02630">
    <property type="entry name" value="SCO1-SenC"/>
    <property type="match status" value="1"/>
</dbReference>
<proteinExistence type="inferred from homology"/>
<keyword evidence="4" id="KW-1015">Disulfide bond</keyword>
<gene>
    <name evidence="6" type="ORF">DES49_0209</name>
</gene>
<evidence type="ECO:0000256" key="2">
    <source>
        <dbReference type="ARBA" id="ARBA00023008"/>
    </source>
</evidence>
<name>A0A4R7JZX8_9GAMM</name>
<sequence>MSQSRNIVITVALLVLIALSVMSFAMYQQWRASHGELGNNGAAAPEVDADNVYLYDSPRDIRPFSLINEQGEEVDNRFLQGQWTIAFVGFTSCPDICPTTMATLSRTAERLPDRVTEPRFLMISADPETDTPDVLNRYVTFFGDDFRGLTGDRETLKALAKDLNATFSRTPGSDNAGQVQHSSHIALISPGGDFVGMIRPPLDVDTIIRTYEKLQQWRPSASS</sequence>
<dbReference type="Proteomes" id="UP000295830">
    <property type="component" value="Unassembled WGS sequence"/>
</dbReference>
<dbReference type="InterPro" id="IPR013766">
    <property type="entry name" value="Thioredoxin_domain"/>
</dbReference>
<organism evidence="6 7">
    <name type="scientific">Halospina denitrificans</name>
    <dbReference type="NCBI Taxonomy" id="332522"/>
    <lineage>
        <taxon>Bacteria</taxon>
        <taxon>Pseudomonadati</taxon>
        <taxon>Pseudomonadota</taxon>
        <taxon>Gammaproteobacteria</taxon>
        <taxon>Halospina</taxon>
    </lineage>
</organism>
<comment type="caution">
    <text evidence="6">The sequence shown here is derived from an EMBL/GenBank/DDBJ whole genome shotgun (WGS) entry which is preliminary data.</text>
</comment>
<feature type="binding site" evidence="3">
    <location>
        <position position="93"/>
    </location>
    <ligand>
        <name>Cu cation</name>
        <dbReference type="ChEBI" id="CHEBI:23378"/>
    </ligand>
</feature>
<dbReference type="InterPro" id="IPR036249">
    <property type="entry name" value="Thioredoxin-like_sf"/>
</dbReference>
<dbReference type="PANTHER" id="PTHR12151:SF25">
    <property type="entry name" value="LINALOOL DEHYDRATASE_ISOMERASE DOMAIN-CONTAINING PROTEIN"/>
    <property type="match status" value="1"/>
</dbReference>
<feature type="disulfide bond" description="Redox-active" evidence="4">
    <location>
        <begin position="93"/>
        <end position="97"/>
    </location>
</feature>
<feature type="domain" description="Thioredoxin" evidence="5">
    <location>
        <begin position="55"/>
        <end position="216"/>
    </location>
</feature>
<protein>
    <submittedName>
        <fullName evidence="6">Protein SCO1/2</fullName>
    </submittedName>
</protein>
<dbReference type="OrthoDB" id="9790194at2"/>
<evidence type="ECO:0000313" key="7">
    <source>
        <dbReference type="Proteomes" id="UP000295830"/>
    </source>
</evidence>
<dbReference type="GO" id="GO:0046872">
    <property type="term" value="F:metal ion binding"/>
    <property type="evidence" value="ECO:0007669"/>
    <property type="project" value="UniProtKB-KW"/>
</dbReference>
<keyword evidence="7" id="KW-1185">Reference proteome</keyword>
<dbReference type="PROSITE" id="PS51352">
    <property type="entry name" value="THIOREDOXIN_2"/>
    <property type="match status" value="1"/>
</dbReference>
<dbReference type="PANTHER" id="PTHR12151">
    <property type="entry name" value="ELECTRON TRANSPORT PROTIN SCO1/SENC FAMILY MEMBER"/>
    <property type="match status" value="1"/>
</dbReference>
<dbReference type="InterPro" id="IPR003782">
    <property type="entry name" value="SCO1/SenC"/>
</dbReference>
<feature type="binding site" evidence="3">
    <location>
        <position position="97"/>
    </location>
    <ligand>
        <name>Cu cation</name>
        <dbReference type="ChEBI" id="CHEBI:23378"/>
    </ligand>
</feature>
<evidence type="ECO:0000256" key="3">
    <source>
        <dbReference type="PIRSR" id="PIRSR603782-1"/>
    </source>
</evidence>
<dbReference type="CDD" id="cd02968">
    <property type="entry name" value="SCO"/>
    <property type="match status" value="1"/>
</dbReference>
<evidence type="ECO:0000256" key="4">
    <source>
        <dbReference type="PIRSR" id="PIRSR603782-2"/>
    </source>
</evidence>
<dbReference type="RefSeq" id="WP_133734531.1">
    <property type="nucleotide sequence ID" value="NZ_SOAX01000001.1"/>
</dbReference>
<accession>A0A4R7JZX8</accession>
<evidence type="ECO:0000313" key="6">
    <source>
        <dbReference type="EMBL" id="TDT44110.1"/>
    </source>
</evidence>
<comment type="similarity">
    <text evidence="1">Belongs to the SCO1/2 family.</text>
</comment>
<dbReference type="EMBL" id="SOAX01000001">
    <property type="protein sequence ID" value="TDT44110.1"/>
    <property type="molecule type" value="Genomic_DNA"/>
</dbReference>
<evidence type="ECO:0000259" key="5">
    <source>
        <dbReference type="PROSITE" id="PS51352"/>
    </source>
</evidence>
<feature type="binding site" evidence="3">
    <location>
        <position position="181"/>
    </location>
    <ligand>
        <name>Cu cation</name>
        <dbReference type="ChEBI" id="CHEBI:23378"/>
    </ligand>
</feature>
<dbReference type="AlphaFoldDB" id="A0A4R7JZX8"/>
<evidence type="ECO:0000256" key="1">
    <source>
        <dbReference type="ARBA" id="ARBA00010996"/>
    </source>
</evidence>
<keyword evidence="2 3" id="KW-0186">Copper</keyword>
<reference evidence="6 7" key="1">
    <citation type="submission" date="2019-03" db="EMBL/GenBank/DDBJ databases">
        <title>Genomic Encyclopedia of Type Strains, Phase IV (KMG-IV): sequencing the most valuable type-strain genomes for metagenomic binning, comparative biology and taxonomic classification.</title>
        <authorList>
            <person name="Goeker M."/>
        </authorList>
    </citation>
    <scope>NUCLEOTIDE SEQUENCE [LARGE SCALE GENOMIC DNA]</scope>
    <source>
        <strain evidence="6 7">DSM 15505</strain>
    </source>
</reference>